<evidence type="ECO:0000256" key="3">
    <source>
        <dbReference type="ARBA" id="ARBA00022448"/>
    </source>
</evidence>
<evidence type="ECO:0000256" key="1">
    <source>
        <dbReference type="ARBA" id="ARBA00004196"/>
    </source>
</evidence>
<keyword evidence="4 5" id="KW-0732">Signal</keyword>
<comment type="similarity">
    <text evidence="2">Belongs to the bacterial solute-binding protein 8 family.</text>
</comment>
<dbReference type="PROSITE" id="PS50983">
    <property type="entry name" value="FE_B12_PBP"/>
    <property type="match status" value="1"/>
</dbReference>
<dbReference type="Gene3D" id="3.40.50.1980">
    <property type="entry name" value="Nitrogenase molybdenum iron protein domain"/>
    <property type="match status" value="2"/>
</dbReference>
<evidence type="ECO:0000313" key="7">
    <source>
        <dbReference type="EMBL" id="MFC7326724.1"/>
    </source>
</evidence>
<dbReference type="CDD" id="cd01146">
    <property type="entry name" value="FhuD"/>
    <property type="match status" value="1"/>
</dbReference>
<evidence type="ECO:0000256" key="2">
    <source>
        <dbReference type="ARBA" id="ARBA00008814"/>
    </source>
</evidence>
<evidence type="ECO:0000256" key="4">
    <source>
        <dbReference type="ARBA" id="ARBA00022729"/>
    </source>
</evidence>
<dbReference type="InterPro" id="IPR051313">
    <property type="entry name" value="Bact_iron-sidero_bind"/>
</dbReference>
<dbReference type="RefSeq" id="WP_379868604.1">
    <property type="nucleotide sequence ID" value="NZ_JBHTBH010000001.1"/>
</dbReference>
<sequence>MPAGARRLGAAVAAVALLSGCGAAEGVAGSAENSPAPAVETCTAVPAAEAPAPTAVPDGMGSTAEDGEFPREVAHFGGTSTIEHRPERVVVVATGQLDGVLSLGTVPVGAAGAPGADLVPEYVADAFPEHADALAGIAPVGTRQQLNVERIADLRPDLILANEAGVGGGLYTQLTEIAPTVLTEGTGVNWRQDFLLIADAMGATDRAARVLAGYRSHAAEIAAAVAGAPPSVSMVRFSAGRTRVWGLGSFTGSIANDAGLSRPRPQCRDETSADVSAEDVDQMDADWIFYSVQGDGEDTDADTVLGGALWPRLGAVRARQAVTVDDDPWFLNAGPAAAERVLTDLERVTAD</sequence>
<comment type="subcellular location">
    <subcellularLocation>
        <location evidence="1">Cell envelope</location>
    </subcellularLocation>
</comment>
<organism evidence="7 8">
    <name type="scientific">Marinactinospora rubrisoli</name>
    <dbReference type="NCBI Taxonomy" id="2715399"/>
    <lineage>
        <taxon>Bacteria</taxon>
        <taxon>Bacillati</taxon>
        <taxon>Actinomycetota</taxon>
        <taxon>Actinomycetes</taxon>
        <taxon>Streptosporangiales</taxon>
        <taxon>Nocardiopsidaceae</taxon>
        <taxon>Marinactinospora</taxon>
    </lineage>
</organism>
<accession>A0ABW2KBK3</accession>
<comment type="caution">
    <text evidence="7">The sequence shown here is derived from an EMBL/GenBank/DDBJ whole genome shotgun (WGS) entry which is preliminary data.</text>
</comment>
<evidence type="ECO:0000259" key="6">
    <source>
        <dbReference type="PROSITE" id="PS50983"/>
    </source>
</evidence>
<dbReference type="PROSITE" id="PS51257">
    <property type="entry name" value="PROKAR_LIPOPROTEIN"/>
    <property type="match status" value="1"/>
</dbReference>
<keyword evidence="8" id="KW-1185">Reference proteome</keyword>
<dbReference type="PANTHER" id="PTHR30532:SF25">
    <property type="entry name" value="IRON(III) DICITRATE-BINDING PERIPLASMIC PROTEIN"/>
    <property type="match status" value="1"/>
</dbReference>
<evidence type="ECO:0000313" key="8">
    <source>
        <dbReference type="Proteomes" id="UP001596540"/>
    </source>
</evidence>
<evidence type="ECO:0000256" key="5">
    <source>
        <dbReference type="SAM" id="SignalP"/>
    </source>
</evidence>
<dbReference type="Proteomes" id="UP001596540">
    <property type="component" value="Unassembled WGS sequence"/>
</dbReference>
<feature type="domain" description="Fe/B12 periplasmic-binding" evidence="6">
    <location>
        <begin position="88"/>
        <end position="351"/>
    </location>
</feature>
<protein>
    <submittedName>
        <fullName evidence="7">ABC transporter substrate-binding protein</fullName>
    </submittedName>
</protein>
<dbReference type="InterPro" id="IPR002491">
    <property type="entry name" value="ABC_transptr_periplasmic_BD"/>
</dbReference>
<dbReference type="Pfam" id="PF01497">
    <property type="entry name" value="Peripla_BP_2"/>
    <property type="match status" value="1"/>
</dbReference>
<reference evidence="8" key="1">
    <citation type="journal article" date="2019" name="Int. J. Syst. Evol. Microbiol.">
        <title>The Global Catalogue of Microorganisms (GCM) 10K type strain sequencing project: providing services to taxonomists for standard genome sequencing and annotation.</title>
        <authorList>
            <consortium name="The Broad Institute Genomics Platform"/>
            <consortium name="The Broad Institute Genome Sequencing Center for Infectious Disease"/>
            <person name="Wu L."/>
            <person name="Ma J."/>
        </authorList>
    </citation>
    <scope>NUCLEOTIDE SEQUENCE [LARGE SCALE GENOMIC DNA]</scope>
    <source>
        <strain evidence="8">CGMCC 4.7382</strain>
    </source>
</reference>
<dbReference type="EMBL" id="JBHTBH010000001">
    <property type="protein sequence ID" value="MFC7326724.1"/>
    <property type="molecule type" value="Genomic_DNA"/>
</dbReference>
<dbReference type="PANTHER" id="PTHR30532">
    <property type="entry name" value="IRON III DICITRATE-BINDING PERIPLASMIC PROTEIN"/>
    <property type="match status" value="1"/>
</dbReference>
<feature type="chain" id="PRO_5046950914" evidence="5">
    <location>
        <begin position="25"/>
        <end position="351"/>
    </location>
</feature>
<feature type="signal peptide" evidence="5">
    <location>
        <begin position="1"/>
        <end position="24"/>
    </location>
</feature>
<gene>
    <name evidence="7" type="ORF">ACFQRF_03125</name>
</gene>
<name>A0ABW2KBK3_9ACTN</name>
<keyword evidence="3" id="KW-0813">Transport</keyword>
<proteinExistence type="inferred from homology"/>
<dbReference type="SUPFAM" id="SSF53807">
    <property type="entry name" value="Helical backbone' metal receptor"/>
    <property type="match status" value="1"/>
</dbReference>